<dbReference type="GO" id="GO:0140359">
    <property type="term" value="F:ABC-type transporter activity"/>
    <property type="evidence" value="ECO:0007669"/>
    <property type="project" value="InterPro"/>
</dbReference>
<dbReference type="InterPro" id="IPR011527">
    <property type="entry name" value="ABC1_TM_dom"/>
</dbReference>
<dbReference type="Proteomes" id="UP000254047">
    <property type="component" value="Unassembled WGS sequence"/>
</dbReference>
<dbReference type="InterPro" id="IPR003593">
    <property type="entry name" value="AAA+_ATPase"/>
</dbReference>
<dbReference type="SUPFAM" id="SSF90123">
    <property type="entry name" value="ABC transporter transmembrane region"/>
    <property type="match status" value="1"/>
</dbReference>
<dbReference type="InterPro" id="IPR027417">
    <property type="entry name" value="P-loop_NTPase"/>
</dbReference>
<keyword evidence="5 8" id="KW-1133">Transmembrane helix</keyword>
<dbReference type="InterPro" id="IPR003439">
    <property type="entry name" value="ABC_transporter-like_ATP-bd"/>
</dbReference>
<gene>
    <name evidence="11" type="primary">cydD</name>
    <name evidence="12" type="ORF">BJR09_02665</name>
    <name evidence="11" type="ORF">NCTC13830_02323</name>
</gene>
<dbReference type="Pfam" id="PF00005">
    <property type="entry name" value="ABC_tran"/>
    <property type="match status" value="1"/>
</dbReference>
<feature type="domain" description="ABC transporter" evidence="9">
    <location>
        <begin position="323"/>
        <end position="542"/>
    </location>
</feature>
<dbReference type="SUPFAM" id="SSF52540">
    <property type="entry name" value="P-loop containing nucleoside triphosphate hydrolases"/>
    <property type="match status" value="1"/>
</dbReference>
<dbReference type="SMART" id="SM00382">
    <property type="entry name" value="AAA"/>
    <property type="match status" value="1"/>
</dbReference>
<keyword evidence="4 11" id="KW-0067">ATP-binding</keyword>
<evidence type="ECO:0000259" key="9">
    <source>
        <dbReference type="PROSITE" id="PS50893"/>
    </source>
</evidence>
<dbReference type="CDD" id="cd18584">
    <property type="entry name" value="ABC_6TM_AarD_CydD"/>
    <property type="match status" value="1"/>
</dbReference>
<evidence type="ECO:0000256" key="8">
    <source>
        <dbReference type="SAM" id="Phobius"/>
    </source>
</evidence>
<evidence type="ECO:0000313" key="12">
    <source>
        <dbReference type="EMBL" id="TGE18765.1"/>
    </source>
</evidence>
<evidence type="ECO:0000313" key="11">
    <source>
        <dbReference type="EMBL" id="SUM44933.1"/>
    </source>
</evidence>
<feature type="transmembrane region" description="Helical" evidence="8">
    <location>
        <begin position="51"/>
        <end position="68"/>
    </location>
</feature>
<dbReference type="InterPro" id="IPR036640">
    <property type="entry name" value="ABC1_TM_sf"/>
</dbReference>
<dbReference type="Gene3D" id="3.40.50.300">
    <property type="entry name" value="P-loop containing nucleotide triphosphate hydrolases"/>
    <property type="match status" value="1"/>
</dbReference>
<evidence type="ECO:0000256" key="6">
    <source>
        <dbReference type="ARBA" id="ARBA00023136"/>
    </source>
</evidence>
<evidence type="ECO:0000259" key="10">
    <source>
        <dbReference type="PROSITE" id="PS50929"/>
    </source>
</evidence>
<dbReference type="PANTHER" id="PTHR24221">
    <property type="entry name" value="ATP-BINDING CASSETTE SUB-FAMILY B"/>
    <property type="match status" value="1"/>
</dbReference>
<dbReference type="GO" id="GO:0005524">
    <property type="term" value="F:ATP binding"/>
    <property type="evidence" value="ECO:0007669"/>
    <property type="project" value="UniProtKB-KW"/>
</dbReference>
<keyword evidence="14" id="KW-1185">Reference proteome</keyword>
<comment type="function">
    <text evidence="7">May be involved in multidrug export. Transmembrane domains (TMD) form a pore in the cell membrane and the ATP-binding domain (NBD) is responsible for energy generation.</text>
</comment>
<name>A0A380G3T9_9STAP</name>
<dbReference type="PROSITE" id="PS00211">
    <property type="entry name" value="ABC_TRANSPORTER_1"/>
    <property type="match status" value="1"/>
</dbReference>
<evidence type="ECO:0000256" key="1">
    <source>
        <dbReference type="ARBA" id="ARBA00004651"/>
    </source>
</evidence>
<evidence type="ECO:0000256" key="4">
    <source>
        <dbReference type="ARBA" id="ARBA00022840"/>
    </source>
</evidence>
<evidence type="ECO:0000256" key="5">
    <source>
        <dbReference type="ARBA" id="ARBA00022989"/>
    </source>
</evidence>
<feature type="transmembrane region" description="Helical" evidence="8">
    <location>
        <begin position="148"/>
        <end position="166"/>
    </location>
</feature>
<dbReference type="Pfam" id="PF00664">
    <property type="entry name" value="ABC_membrane"/>
    <property type="match status" value="1"/>
</dbReference>
<keyword evidence="3" id="KW-0547">Nucleotide-binding</keyword>
<dbReference type="Gene3D" id="1.20.1560.10">
    <property type="entry name" value="ABC transporter type 1, transmembrane domain"/>
    <property type="match status" value="1"/>
</dbReference>
<accession>A0A380G3T9</accession>
<feature type="transmembrane region" description="Helical" evidence="8">
    <location>
        <begin position="12"/>
        <end position="31"/>
    </location>
</feature>
<dbReference type="GO" id="GO:0005886">
    <property type="term" value="C:plasma membrane"/>
    <property type="evidence" value="ECO:0007669"/>
    <property type="project" value="UniProtKB-SubCell"/>
</dbReference>
<dbReference type="EMBL" id="UHDO01000001">
    <property type="protein sequence ID" value="SUM44933.1"/>
    <property type="molecule type" value="Genomic_DNA"/>
</dbReference>
<evidence type="ECO:0000313" key="13">
    <source>
        <dbReference type="Proteomes" id="UP000254047"/>
    </source>
</evidence>
<evidence type="ECO:0000256" key="3">
    <source>
        <dbReference type="ARBA" id="ARBA00022741"/>
    </source>
</evidence>
<dbReference type="InterPro" id="IPR039421">
    <property type="entry name" value="Type_1_exporter"/>
</dbReference>
<evidence type="ECO:0000256" key="7">
    <source>
        <dbReference type="ARBA" id="ARBA00025074"/>
    </source>
</evidence>
<dbReference type="InterPro" id="IPR017871">
    <property type="entry name" value="ABC_transporter-like_CS"/>
</dbReference>
<keyword evidence="6 8" id="KW-0472">Membrane</keyword>
<reference evidence="12 14" key="2">
    <citation type="submission" date="2019-04" db="EMBL/GenBank/DDBJ databases">
        <title>Genomic characterization of Staphylococcus petrasii strains.</title>
        <authorList>
            <person name="Vrbovska V."/>
            <person name="Kovarovic V."/>
            <person name="Maslanova I."/>
            <person name="Indrakova A."/>
            <person name="Petras P."/>
            <person name="Sedo O."/>
            <person name="Svec P."/>
            <person name="Fisarova L."/>
            <person name="Sedlacek I."/>
            <person name="Doskar J."/>
            <person name="Pantucek R."/>
        </authorList>
    </citation>
    <scope>NUCLEOTIDE SEQUENCE [LARGE SCALE GENOMIC DNA]</scope>
    <source>
        <strain evidence="12 14">P5404</strain>
    </source>
</reference>
<dbReference type="OrthoDB" id="9806127at2"/>
<comment type="subcellular location">
    <subcellularLocation>
        <location evidence="1">Cell membrane</location>
        <topology evidence="1">Multi-pass membrane protein</topology>
    </subcellularLocation>
</comment>
<dbReference type="Proteomes" id="UP000297598">
    <property type="component" value="Unassembled WGS sequence"/>
</dbReference>
<dbReference type="AlphaFoldDB" id="A0A380G3T9"/>
<sequence>MKKLMNLVFKYKIFPFLMGIISLLLAISVVIQNISIAEFLNRMLYHQHTSIYSLLLLILVVLILRATLNTINLRLGDRLATKIKHQLREQVLFKQSSVAIGTQINILTETIDGLAPFFKSYLPQVFKSIMIPLIIIIAMCFIHLNTALIMIVTAPFIPLFYIIFGLKTRDESKDQMTHLNQFSQRFLNVAQGLITLKLFKRTQHTESQIYKDSTQFRDLTMRILRSAFLSGLMLEFISMLGIGLVALEAALSLVVFHHINFKTAAIAIILAPEFYNAIKDLGQAFHTGKQSEGASDIVFEFLASENAAPHSTPETVPTQTPQIKMTNVHYQYPDTTTFAIKDVSLTINQGEKIAIVGPSGAGKTTLARLLTQSLTPTNGNVTFNSDVSNIGMLSQHPYLFSATIKENVAMFKEVEDEAILEVLERVGLKDKVQSLAQGIHTPIGEGGEMLSGGQMRRLELSRVLLTNPDIVVFDEPTTGLDLDTERVIQQAIAQYFEHTTMIIIAHRTSTIRQATRRLFIENGQLIKDDHDISVSYTKGGEQR</sequence>
<dbReference type="PROSITE" id="PS50929">
    <property type="entry name" value="ABC_TM1F"/>
    <property type="match status" value="1"/>
</dbReference>
<dbReference type="CDD" id="cd03228">
    <property type="entry name" value="ABCC_MRP_Like"/>
    <property type="match status" value="1"/>
</dbReference>
<reference evidence="11 13" key="1">
    <citation type="submission" date="2018-06" db="EMBL/GenBank/DDBJ databases">
        <authorList>
            <consortium name="Pathogen Informatics"/>
            <person name="Doyle S."/>
        </authorList>
    </citation>
    <scope>NUCLEOTIDE SEQUENCE [LARGE SCALE GENOMIC DNA]</scope>
    <source>
        <strain evidence="11 13">NCTC13830</strain>
    </source>
</reference>
<evidence type="ECO:0000256" key="2">
    <source>
        <dbReference type="ARBA" id="ARBA00022692"/>
    </source>
</evidence>
<evidence type="ECO:0000313" key="14">
    <source>
        <dbReference type="Proteomes" id="UP000297598"/>
    </source>
</evidence>
<feature type="transmembrane region" description="Helical" evidence="8">
    <location>
        <begin position="125"/>
        <end position="142"/>
    </location>
</feature>
<dbReference type="GO" id="GO:0016887">
    <property type="term" value="F:ATP hydrolysis activity"/>
    <property type="evidence" value="ECO:0007669"/>
    <property type="project" value="InterPro"/>
</dbReference>
<dbReference type="EMBL" id="SRLS01000003">
    <property type="protein sequence ID" value="TGE18765.1"/>
    <property type="molecule type" value="Genomic_DNA"/>
</dbReference>
<dbReference type="PANTHER" id="PTHR24221:SF590">
    <property type="entry name" value="COMPONENT LINKED WITH THE ASSEMBLY OF CYTOCHROME' TRANSPORT TRANSMEMBRANE ATP-BINDING PROTEIN ABC TRANSPORTER CYDD-RELATED"/>
    <property type="match status" value="1"/>
</dbReference>
<proteinExistence type="predicted"/>
<feature type="domain" description="ABC transmembrane type-1" evidence="10">
    <location>
        <begin position="16"/>
        <end position="290"/>
    </location>
</feature>
<organism evidence="11 13">
    <name type="scientific">Staphylococcus petrasii</name>
    <dbReference type="NCBI Taxonomy" id="1276936"/>
    <lineage>
        <taxon>Bacteria</taxon>
        <taxon>Bacillati</taxon>
        <taxon>Bacillota</taxon>
        <taxon>Bacilli</taxon>
        <taxon>Bacillales</taxon>
        <taxon>Staphylococcaceae</taxon>
        <taxon>Staphylococcus</taxon>
    </lineage>
</organism>
<keyword evidence="2 8" id="KW-0812">Transmembrane</keyword>
<feature type="transmembrane region" description="Helical" evidence="8">
    <location>
        <begin position="227"/>
        <end position="256"/>
    </location>
</feature>
<dbReference type="PROSITE" id="PS50893">
    <property type="entry name" value="ABC_TRANSPORTER_2"/>
    <property type="match status" value="1"/>
</dbReference>
<dbReference type="RefSeq" id="WP_103298204.1">
    <property type="nucleotide sequence ID" value="NZ_PPQT01000064.1"/>
</dbReference>
<protein>
    <submittedName>
        <fullName evidence="11 12">ABC transporter ATP-binding protein</fullName>
    </submittedName>
</protein>